<accession>A0ABT4XBG2</accession>
<evidence type="ECO:0000313" key="1">
    <source>
        <dbReference type="EMBL" id="MDA7085539.1"/>
    </source>
</evidence>
<keyword evidence="2" id="KW-1185">Reference proteome</keyword>
<gene>
    <name evidence="1" type="ORF">PH586_03925</name>
</gene>
<comment type="caution">
    <text evidence="1">The sequence shown here is derived from an EMBL/GenBank/DDBJ whole genome shotgun (WGS) entry which is preliminary data.</text>
</comment>
<protein>
    <submittedName>
        <fullName evidence="1">Uncharacterized protein</fullName>
    </submittedName>
</protein>
<dbReference type="Proteomes" id="UP001212042">
    <property type="component" value="Unassembled WGS sequence"/>
</dbReference>
<dbReference type="EMBL" id="JAQJZJ010000002">
    <property type="protein sequence ID" value="MDA7085539.1"/>
    <property type="molecule type" value="Genomic_DNA"/>
</dbReference>
<reference evidence="1 2" key="1">
    <citation type="submission" date="2023-01" db="EMBL/GenBank/DDBJ databases">
        <title>Pseudomonas SA3-5T sp. nov., isolated from tidal flat sediment.</title>
        <authorList>
            <person name="Kim H.S."/>
            <person name="Kim J.-S."/>
            <person name="Suh M.K."/>
            <person name="Eom M.K."/>
            <person name="Lee J.-S."/>
        </authorList>
    </citation>
    <scope>NUCLEOTIDE SEQUENCE [LARGE SCALE GENOMIC DNA]</scope>
    <source>
        <strain evidence="1 2">SA3-5</strain>
    </source>
</reference>
<evidence type="ECO:0000313" key="2">
    <source>
        <dbReference type="Proteomes" id="UP001212042"/>
    </source>
</evidence>
<sequence>MPNITSGNTNGPTQALTLHAAKMFC</sequence>
<dbReference type="RefSeq" id="WP_271347037.1">
    <property type="nucleotide sequence ID" value="NZ_JAQJZJ010000002.1"/>
</dbReference>
<organism evidence="1 2">
    <name type="scientific">Pseudomonas aestuarii</name>
    <dbReference type="NCBI Taxonomy" id="3018340"/>
    <lineage>
        <taxon>Bacteria</taxon>
        <taxon>Pseudomonadati</taxon>
        <taxon>Pseudomonadota</taxon>
        <taxon>Gammaproteobacteria</taxon>
        <taxon>Pseudomonadales</taxon>
        <taxon>Pseudomonadaceae</taxon>
        <taxon>Pseudomonas</taxon>
    </lineage>
</organism>
<name>A0ABT4XBG2_9PSED</name>
<proteinExistence type="predicted"/>